<dbReference type="Proteomes" id="UP001193389">
    <property type="component" value="Chromosome"/>
</dbReference>
<evidence type="ECO:0000259" key="2">
    <source>
        <dbReference type="PROSITE" id="PS51762"/>
    </source>
</evidence>
<proteinExistence type="inferred from homology"/>
<protein>
    <recommendedName>
        <fullName evidence="2">GH16 domain-containing protein</fullName>
    </recommendedName>
</protein>
<evidence type="ECO:0000313" key="4">
    <source>
        <dbReference type="Proteomes" id="UP001193389"/>
    </source>
</evidence>
<name>A0A5K7S578_9BACT</name>
<dbReference type="AlphaFoldDB" id="A0A5K7S578"/>
<dbReference type="InterPro" id="IPR013320">
    <property type="entry name" value="ConA-like_dom_sf"/>
</dbReference>
<dbReference type="KEGG" id="anf:AQPE_0797"/>
<evidence type="ECO:0000256" key="1">
    <source>
        <dbReference type="ARBA" id="ARBA00006865"/>
    </source>
</evidence>
<dbReference type="GO" id="GO:0005975">
    <property type="term" value="P:carbohydrate metabolic process"/>
    <property type="evidence" value="ECO:0007669"/>
    <property type="project" value="InterPro"/>
</dbReference>
<gene>
    <name evidence="3" type="ORF">AQPE_0797</name>
</gene>
<dbReference type="RefSeq" id="WP_318349711.1">
    <property type="nucleotide sequence ID" value="NZ_AP018694.1"/>
</dbReference>
<dbReference type="SUPFAM" id="SSF49899">
    <property type="entry name" value="Concanavalin A-like lectins/glucanases"/>
    <property type="match status" value="1"/>
</dbReference>
<accession>A0A5K7S578</accession>
<feature type="domain" description="GH16" evidence="2">
    <location>
        <begin position="223"/>
        <end position="477"/>
    </location>
</feature>
<keyword evidence="4" id="KW-1185">Reference proteome</keyword>
<dbReference type="Gene3D" id="2.60.120.200">
    <property type="match status" value="1"/>
</dbReference>
<comment type="similarity">
    <text evidence="1">Belongs to the glycosyl hydrolase 16 family.</text>
</comment>
<dbReference type="PROSITE" id="PS51762">
    <property type="entry name" value="GH16_2"/>
    <property type="match status" value="1"/>
</dbReference>
<dbReference type="EMBL" id="AP018694">
    <property type="protein sequence ID" value="BBE16657.1"/>
    <property type="molecule type" value="Genomic_DNA"/>
</dbReference>
<organism evidence="3 4">
    <name type="scientific">Aquipluma nitroreducens</name>
    <dbReference type="NCBI Taxonomy" id="2010828"/>
    <lineage>
        <taxon>Bacteria</taxon>
        <taxon>Pseudomonadati</taxon>
        <taxon>Bacteroidota</taxon>
        <taxon>Bacteroidia</taxon>
        <taxon>Marinilabiliales</taxon>
        <taxon>Prolixibacteraceae</taxon>
        <taxon>Aquipluma</taxon>
    </lineage>
</organism>
<dbReference type="GO" id="GO:0004553">
    <property type="term" value="F:hydrolase activity, hydrolyzing O-glycosyl compounds"/>
    <property type="evidence" value="ECO:0007669"/>
    <property type="project" value="InterPro"/>
</dbReference>
<dbReference type="InterPro" id="IPR000757">
    <property type="entry name" value="Beta-glucanase-like"/>
</dbReference>
<reference evidence="3" key="1">
    <citation type="journal article" date="2020" name="Int. J. Syst. Evol. Microbiol.">
        <title>Aquipluma nitroreducens gen. nov. sp. nov., a novel facultatively anaerobic bacterium isolated from a freshwater lake.</title>
        <authorList>
            <person name="Watanabe M."/>
            <person name="Kojima H."/>
            <person name="Fukui M."/>
        </authorList>
    </citation>
    <scope>NUCLEOTIDE SEQUENCE</scope>
    <source>
        <strain evidence="3">MeG22</strain>
    </source>
</reference>
<evidence type="ECO:0000313" key="3">
    <source>
        <dbReference type="EMBL" id="BBE16657.1"/>
    </source>
</evidence>
<sequence>MSFKLFIASTFGLIKSTARLEAAYETLHTDYKIFCEFEKSAELAEYNELDSLIKSSAFQQKKKEIQHLSFKGSQEAAQLAEFKKLGRSSRLQKFYATLKSDDLKRFDRISDSETLKKYKELKTGVEKHSLSALKNMDKQSKEFIFYSEFEKLRDSDDLVFFRNFRKSSAYQNYELMLDSVEHKRYEELKQITESDDFIARVAYLEDKQKWEKTDEHKKEIRFSELKKLPQLATYLKYQSSNAFDFFRKWDLVFEDRFNSGKLDREKWMTQSHWASQTLGRNFSQVGDLHAFSEGRNVSVDFDALKIEVRKEKTHGMQWQVPYGFVEQEFDYSSGIVSTAGVEWWKHGILEAKVKYAPSNHLVDAIYLLGEEASPQINLLEMGVQNRMGMLTKATDGIHAECESISGLKAGEFYIFRLEWNAHSLVWKVNDREILTVSNNVPAFKMHLNMASIVVSEPTDLPHRFEIDWVRFYQHHHKA</sequence>